<evidence type="ECO:0000313" key="2">
    <source>
        <dbReference type="Proteomes" id="UP000076502"/>
    </source>
</evidence>
<protein>
    <submittedName>
        <fullName evidence="1">Uncharacterized protein</fullName>
    </submittedName>
</protein>
<dbReference type="Proteomes" id="UP000076502">
    <property type="component" value="Unassembled WGS sequence"/>
</dbReference>
<gene>
    <name evidence="1" type="ORF">WN55_00133</name>
</gene>
<name>A0A154PCA3_DUFNO</name>
<reference evidence="1 2" key="1">
    <citation type="submission" date="2015-07" db="EMBL/GenBank/DDBJ databases">
        <title>The genome of Dufourea novaeangliae.</title>
        <authorList>
            <person name="Pan H."/>
            <person name="Kapheim K."/>
        </authorList>
    </citation>
    <scope>NUCLEOTIDE SEQUENCE [LARGE SCALE GENOMIC DNA]</scope>
    <source>
        <strain evidence="1">0120121106</strain>
        <tissue evidence="1">Whole body</tissue>
    </source>
</reference>
<dbReference type="AlphaFoldDB" id="A0A154PCA3"/>
<keyword evidence="2" id="KW-1185">Reference proteome</keyword>
<sequence length="51" mass="5954">MVLFFFTLEYPAVSLRRQSLFLVPDEHEIHSSSSFIGMIFYSDCEVDMGFN</sequence>
<proteinExistence type="predicted"/>
<dbReference type="EMBL" id="KQ434870">
    <property type="protein sequence ID" value="KZC09461.1"/>
    <property type="molecule type" value="Genomic_DNA"/>
</dbReference>
<evidence type="ECO:0000313" key="1">
    <source>
        <dbReference type="EMBL" id="KZC09461.1"/>
    </source>
</evidence>
<organism evidence="1 2">
    <name type="scientific">Dufourea novaeangliae</name>
    <name type="common">Sweat bee</name>
    <dbReference type="NCBI Taxonomy" id="178035"/>
    <lineage>
        <taxon>Eukaryota</taxon>
        <taxon>Metazoa</taxon>
        <taxon>Ecdysozoa</taxon>
        <taxon>Arthropoda</taxon>
        <taxon>Hexapoda</taxon>
        <taxon>Insecta</taxon>
        <taxon>Pterygota</taxon>
        <taxon>Neoptera</taxon>
        <taxon>Endopterygota</taxon>
        <taxon>Hymenoptera</taxon>
        <taxon>Apocrita</taxon>
        <taxon>Aculeata</taxon>
        <taxon>Apoidea</taxon>
        <taxon>Anthophila</taxon>
        <taxon>Halictidae</taxon>
        <taxon>Rophitinae</taxon>
        <taxon>Dufourea</taxon>
    </lineage>
</organism>
<accession>A0A154PCA3</accession>